<proteinExistence type="predicted"/>
<keyword evidence="1" id="KW-0175">Coiled coil</keyword>
<dbReference type="Gene3D" id="1.10.510.10">
    <property type="entry name" value="Transferase(Phosphotransferase) domain 1"/>
    <property type="match status" value="1"/>
</dbReference>
<feature type="coiled-coil region" evidence="1">
    <location>
        <begin position="56"/>
        <end position="117"/>
    </location>
</feature>
<dbReference type="SUPFAM" id="SSF56112">
    <property type="entry name" value="Protein kinase-like (PK-like)"/>
    <property type="match status" value="1"/>
</dbReference>
<dbReference type="Proteomes" id="UP000324800">
    <property type="component" value="Unassembled WGS sequence"/>
</dbReference>
<dbReference type="SUPFAM" id="SSF48371">
    <property type="entry name" value="ARM repeat"/>
    <property type="match status" value="1"/>
</dbReference>
<accession>A0A5J4U3L4</accession>
<evidence type="ECO:0008006" key="4">
    <source>
        <dbReference type="Google" id="ProtNLM"/>
    </source>
</evidence>
<dbReference type="InterPro" id="IPR011989">
    <property type="entry name" value="ARM-like"/>
</dbReference>
<gene>
    <name evidence="2" type="ORF">EZS28_039500</name>
</gene>
<reference evidence="2 3" key="1">
    <citation type="submission" date="2019-03" db="EMBL/GenBank/DDBJ databases">
        <title>Single cell metagenomics reveals metabolic interactions within the superorganism composed of flagellate Streblomastix strix and complex community of Bacteroidetes bacteria on its surface.</title>
        <authorList>
            <person name="Treitli S.C."/>
            <person name="Kolisko M."/>
            <person name="Husnik F."/>
            <person name="Keeling P."/>
            <person name="Hampl V."/>
        </authorList>
    </citation>
    <scope>NUCLEOTIDE SEQUENCE [LARGE SCALE GENOMIC DNA]</scope>
    <source>
        <strain evidence="2">ST1C</strain>
    </source>
</reference>
<sequence>MLTGVHPYAGRRVNDTIENITKGKMVVPFPDYINGELKEMLMNMLNVDADKRPTAQELLDTELMQFQSQIDKANEQKDKNIGNEQQNKRINELEAKIRQLEALYGKERQDKEKEKRRADQSDREKGIFIEIFKQNQMEFDQVLANISLTGSSHNDEVISQTEWIEMKNELEKQERGTFQQKEQIRKKKIEICQKIIAYLLGKENDEYRKNAIEAGIIDVLLRLFNTLPLDSITQSHVWAFFVFTHPSSDEILLLLAEKKPYPALLRLLDHSNFIVLRRAVTSISNILIGASNLTPVNQPHPHFQAVASCGGIEKLYSLFKKNEYEIITYFIAKCIGLLFKAKEIANVEMRNDIISHLKSIYNDSNSPNKYFAKSPLKRLAENSINRAEIEKDGFKIPE</sequence>
<comment type="caution">
    <text evidence="2">The sequence shown here is derived from an EMBL/GenBank/DDBJ whole genome shotgun (WGS) entry which is preliminary data.</text>
</comment>
<dbReference type="AlphaFoldDB" id="A0A5J4U3L4"/>
<organism evidence="2 3">
    <name type="scientific">Streblomastix strix</name>
    <dbReference type="NCBI Taxonomy" id="222440"/>
    <lineage>
        <taxon>Eukaryota</taxon>
        <taxon>Metamonada</taxon>
        <taxon>Preaxostyla</taxon>
        <taxon>Oxymonadida</taxon>
        <taxon>Streblomastigidae</taxon>
        <taxon>Streblomastix</taxon>
    </lineage>
</organism>
<dbReference type="Gene3D" id="1.25.10.10">
    <property type="entry name" value="Leucine-rich Repeat Variant"/>
    <property type="match status" value="1"/>
</dbReference>
<evidence type="ECO:0000313" key="2">
    <source>
        <dbReference type="EMBL" id="KAA6364974.1"/>
    </source>
</evidence>
<evidence type="ECO:0000256" key="1">
    <source>
        <dbReference type="SAM" id="Coils"/>
    </source>
</evidence>
<evidence type="ECO:0000313" key="3">
    <source>
        <dbReference type="Proteomes" id="UP000324800"/>
    </source>
</evidence>
<dbReference type="InterPro" id="IPR011009">
    <property type="entry name" value="Kinase-like_dom_sf"/>
</dbReference>
<protein>
    <recommendedName>
        <fullName evidence="4">Protein kinase domain-containing protein</fullName>
    </recommendedName>
</protein>
<dbReference type="EMBL" id="SNRW01020994">
    <property type="protein sequence ID" value="KAA6364974.1"/>
    <property type="molecule type" value="Genomic_DNA"/>
</dbReference>
<name>A0A5J4U3L4_9EUKA</name>
<dbReference type="InterPro" id="IPR016024">
    <property type="entry name" value="ARM-type_fold"/>
</dbReference>